<dbReference type="PANTHER" id="PTHR46383:SF4">
    <property type="entry name" value="AMINOTRANSFERASE"/>
    <property type="match status" value="1"/>
</dbReference>
<protein>
    <recommendedName>
        <fullName evidence="6">Aminotransferase</fullName>
        <ecNumber evidence="6">2.6.1.-</ecNumber>
    </recommendedName>
</protein>
<dbReference type="Gene3D" id="3.90.1150.10">
    <property type="entry name" value="Aspartate Aminotransferase, domain 1"/>
    <property type="match status" value="1"/>
</dbReference>
<comment type="cofactor">
    <cofactor evidence="1 6">
        <name>pyridoxal 5'-phosphate</name>
        <dbReference type="ChEBI" id="CHEBI:597326"/>
    </cofactor>
</comment>
<dbReference type="GO" id="GO:0030170">
    <property type="term" value="F:pyridoxal phosphate binding"/>
    <property type="evidence" value="ECO:0007669"/>
    <property type="project" value="InterPro"/>
</dbReference>
<keyword evidence="7" id="KW-0175">Coiled coil</keyword>
<evidence type="ECO:0000256" key="1">
    <source>
        <dbReference type="ARBA" id="ARBA00001933"/>
    </source>
</evidence>
<evidence type="ECO:0000256" key="4">
    <source>
        <dbReference type="ARBA" id="ARBA00022679"/>
    </source>
</evidence>
<dbReference type="GO" id="GO:0008483">
    <property type="term" value="F:transaminase activity"/>
    <property type="evidence" value="ECO:0007669"/>
    <property type="project" value="UniProtKB-KW"/>
</dbReference>
<evidence type="ECO:0000313" key="10">
    <source>
        <dbReference type="Proteomes" id="UP000724657"/>
    </source>
</evidence>
<dbReference type="PROSITE" id="PS00105">
    <property type="entry name" value="AA_TRANSFER_CLASS_1"/>
    <property type="match status" value="1"/>
</dbReference>
<keyword evidence="3 6" id="KW-0032">Aminotransferase</keyword>
<dbReference type="GO" id="GO:0006520">
    <property type="term" value="P:amino acid metabolic process"/>
    <property type="evidence" value="ECO:0007669"/>
    <property type="project" value="InterPro"/>
</dbReference>
<accession>A0A9E2NZI1</accession>
<sequence>MRFNSVVENLQYSLIRVLKDEATKYPNSIDLTIGEPDLVTPKGIVDKVMEYGRNHQLKYALSGGGGEIGGLVAKHYNKIYGGNYTEKNVIMNIGASEALSSALRTILNSEDEVILTAPYYPGYPPMINLCYAKPVFIDITENNFKLSKELLEKYVTEKTKAILISNPCNPTGNVMGYDEMKEIVDFIREREIFLVADEIYSALSFYEFHSFAEFRGIEDKLIIVNGFSKSHSMTGWRMGYTICPEQYRRYFLNTSFYTVSSPMSLSLKGAEIALKEYEDRQDLVEEYKKRAEFMSQELEKLGFKVVKPKGAFYIFADYSKLSSLKSLDFSLDLLRKTEVAVVPGISFGVENFIRIALTVDISILKQAIERIKKYS</sequence>
<dbReference type="Proteomes" id="UP000724657">
    <property type="component" value="Unassembled WGS sequence"/>
</dbReference>
<keyword evidence="5" id="KW-0663">Pyridoxal phosphate</keyword>
<dbReference type="InterPro" id="IPR004838">
    <property type="entry name" value="NHTrfase_class1_PyrdxlP-BS"/>
</dbReference>
<comment type="similarity">
    <text evidence="2 6">Belongs to the class-I pyridoxal-phosphate-dependent aminotransferase family.</text>
</comment>
<evidence type="ECO:0000256" key="2">
    <source>
        <dbReference type="ARBA" id="ARBA00007441"/>
    </source>
</evidence>
<dbReference type="SUPFAM" id="SSF53383">
    <property type="entry name" value="PLP-dependent transferases"/>
    <property type="match status" value="1"/>
</dbReference>
<evidence type="ECO:0000313" key="9">
    <source>
        <dbReference type="EMBL" id="MBU3843116.1"/>
    </source>
</evidence>
<dbReference type="Pfam" id="PF00155">
    <property type="entry name" value="Aminotran_1_2"/>
    <property type="match status" value="1"/>
</dbReference>
<reference evidence="9" key="1">
    <citation type="journal article" date="2021" name="PeerJ">
        <title>Extensive microbial diversity within the chicken gut microbiome revealed by metagenomics and culture.</title>
        <authorList>
            <person name="Gilroy R."/>
            <person name="Ravi A."/>
            <person name="Getino M."/>
            <person name="Pursley I."/>
            <person name="Horton D.L."/>
            <person name="Alikhan N.F."/>
            <person name="Baker D."/>
            <person name="Gharbi K."/>
            <person name="Hall N."/>
            <person name="Watson M."/>
            <person name="Adriaenssens E.M."/>
            <person name="Foster-Nyarko E."/>
            <person name="Jarju S."/>
            <person name="Secka A."/>
            <person name="Antonio M."/>
            <person name="Oren A."/>
            <person name="Chaudhuri R.R."/>
            <person name="La Ragione R."/>
            <person name="Hildebrand F."/>
            <person name="Pallen M.J."/>
        </authorList>
    </citation>
    <scope>NUCLEOTIDE SEQUENCE</scope>
    <source>
        <strain evidence="9">A6-441</strain>
    </source>
</reference>
<feature type="coiled-coil region" evidence="7">
    <location>
        <begin position="270"/>
        <end position="304"/>
    </location>
</feature>
<evidence type="ECO:0000256" key="7">
    <source>
        <dbReference type="SAM" id="Coils"/>
    </source>
</evidence>
<dbReference type="InterPro" id="IPR015424">
    <property type="entry name" value="PyrdxlP-dep_Trfase"/>
</dbReference>
<dbReference type="Gene3D" id="3.40.640.10">
    <property type="entry name" value="Type I PLP-dependent aspartate aminotransferase-like (Major domain)"/>
    <property type="match status" value="1"/>
</dbReference>
<dbReference type="InterPro" id="IPR015421">
    <property type="entry name" value="PyrdxlP-dep_Trfase_major"/>
</dbReference>
<comment type="caution">
    <text evidence="9">The sequence shown here is derived from an EMBL/GenBank/DDBJ whole genome shotgun (WGS) entry which is preliminary data.</text>
</comment>
<dbReference type="PANTHER" id="PTHR46383">
    <property type="entry name" value="ASPARTATE AMINOTRANSFERASE"/>
    <property type="match status" value="1"/>
</dbReference>
<keyword evidence="4 6" id="KW-0808">Transferase</keyword>
<evidence type="ECO:0000256" key="6">
    <source>
        <dbReference type="RuleBase" id="RU000481"/>
    </source>
</evidence>
<evidence type="ECO:0000259" key="8">
    <source>
        <dbReference type="Pfam" id="PF00155"/>
    </source>
</evidence>
<reference evidence="9" key="2">
    <citation type="submission" date="2021-04" db="EMBL/GenBank/DDBJ databases">
        <authorList>
            <person name="Gilroy R."/>
        </authorList>
    </citation>
    <scope>NUCLEOTIDE SEQUENCE</scope>
    <source>
        <strain evidence="9">A6-441</strain>
    </source>
</reference>
<feature type="domain" description="Aminotransferase class I/classII large" evidence="8">
    <location>
        <begin position="28"/>
        <end position="371"/>
    </location>
</feature>
<dbReference type="EC" id="2.6.1.-" evidence="6"/>
<name>A0A9E2NZI1_9FUSO</name>
<gene>
    <name evidence="9" type="ORF">IAA47_09085</name>
</gene>
<dbReference type="InterPro" id="IPR050596">
    <property type="entry name" value="AspAT/PAT-like"/>
</dbReference>
<dbReference type="CDD" id="cd00609">
    <property type="entry name" value="AAT_like"/>
    <property type="match status" value="1"/>
</dbReference>
<dbReference type="EMBL" id="JAHLFN010000078">
    <property type="protein sequence ID" value="MBU3843116.1"/>
    <property type="molecule type" value="Genomic_DNA"/>
</dbReference>
<dbReference type="AlphaFoldDB" id="A0A9E2NZI1"/>
<dbReference type="InterPro" id="IPR015422">
    <property type="entry name" value="PyrdxlP-dep_Trfase_small"/>
</dbReference>
<evidence type="ECO:0000256" key="5">
    <source>
        <dbReference type="ARBA" id="ARBA00022898"/>
    </source>
</evidence>
<organism evidence="9 10">
    <name type="scientific">Candidatus Fusobacterium pullicola</name>
    <dbReference type="NCBI Taxonomy" id="2838601"/>
    <lineage>
        <taxon>Bacteria</taxon>
        <taxon>Fusobacteriati</taxon>
        <taxon>Fusobacteriota</taxon>
        <taxon>Fusobacteriia</taxon>
        <taxon>Fusobacteriales</taxon>
        <taxon>Fusobacteriaceae</taxon>
        <taxon>Fusobacterium</taxon>
    </lineage>
</organism>
<dbReference type="InterPro" id="IPR004839">
    <property type="entry name" value="Aminotransferase_I/II_large"/>
</dbReference>
<evidence type="ECO:0000256" key="3">
    <source>
        <dbReference type="ARBA" id="ARBA00022576"/>
    </source>
</evidence>
<proteinExistence type="inferred from homology"/>